<proteinExistence type="predicted"/>
<reference evidence="2" key="1">
    <citation type="submission" date="2021-03" db="EMBL/GenBank/DDBJ databases">
        <authorList>
            <person name="Bekaert M."/>
        </authorList>
    </citation>
    <scope>NUCLEOTIDE SEQUENCE</scope>
</reference>
<dbReference type="SMART" id="SM00034">
    <property type="entry name" value="CLECT"/>
    <property type="match status" value="1"/>
</dbReference>
<dbReference type="InterPro" id="IPR016186">
    <property type="entry name" value="C-type_lectin-like/link_sf"/>
</dbReference>
<gene>
    <name evidence="2" type="ORF">MEDL_5971</name>
</gene>
<dbReference type="OrthoDB" id="6118498at2759"/>
<dbReference type="AlphaFoldDB" id="A0A8S3Q457"/>
<dbReference type="Pfam" id="PF00059">
    <property type="entry name" value="Lectin_C"/>
    <property type="match status" value="1"/>
</dbReference>
<keyword evidence="3" id="KW-1185">Reference proteome</keyword>
<accession>A0A8S3Q457</accession>
<feature type="domain" description="C-type lectin" evidence="1">
    <location>
        <begin position="576"/>
        <end position="696"/>
    </location>
</feature>
<evidence type="ECO:0000313" key="2">
    <source>
        <dbReference type="EMBL" id="CAG2190700.1"/>
    </source>
</evidence>
<evidence type="ECO:0000259" key="1">
    <source>
        <dbReference type="PROSITE" id="PS50041"/>
    </source>
</evidence>
<dbReference type="InterPro" id="IPR001304">
    <property type="entry name" value="C-type_lectin-like"/>
</dbReference>
<dbReference type="Proteomes" id="UP000683360">
    <property type="component" value="Unassembled WGS sequence"/>
</dbReference>
<sequence>MSTFSSPLKLTASQAKIRRMSNQWNLCIICQVSTVEKLSSLSTKGQQTLLDAVNTRKDDVFRRLHDEYSSLADVDIERLCYHKSCYKSYTSRVNLEKFVMPDVNNLKDTSNANQPCCSHPVQTRSMFTPFDWTTCIFCKHKSYKRDKNLRHLESDERLQKISELADHKRDLELKSLLFSEEFKSKALYHRACIANYLLSIPKKEQFNDEVDISVHDKAFQSFVGHINEDLLIHKKAYLMSFLLEKYCFFLPPELKTRYTSAKLQRRLEKHYGNSIVIQTQKGQGRSNIVFSSSISIAEAIQAASHLKCELKLSEIEAEVEIGPINEDQTLHAAASIIRRQLQSLDISNETYPTPSEISLSYSTQHTPCLLTKFLLWIIDDKSYNGEDMSNRAGQQYAVQTFDQQLYAVAQQVKWSMPDVFHSHIIRLGGFHGLSCFIATVGKLWASAGLSDLLVDSGIYASNTVDQMLVGKQFNRGVRGLTLAYEALMVLLFKAFFNWCRDENRMKTIQQNVWKVFLDCHSSFAVPSTPQSTEDIEEFFDVFEEHILPLFEEFRTHYCRLSFVSSISKCPKDWAEYRGECFLFSIDRRTWVDAQKNCRTHQAYLVTDDNAEKHNFIRQILSVLDGERIQNFFVGATDQAFEGQWRWLETGVPLKGYTAWGPGKPENNATLANKQNCLMYYWVDDDVFWTDHDCSDRHVHFICEKQ</sequence>
<dbReference type="Gene3D" id="3.10.100.10">
    <property type="entry name" value="Mannose-Binding Protein A, subunit A"/>
    <property type="match status" value="1"/>
</dbReference>
<protein>
    <recommendedName>
        <fullName evidence="1">C-type lectin domain-containing protein</fullName>
    </recommendedName>
</protein>
<organism evidence="2 3">
    <name type="scientific">Mytilus edulis</name>
    <name type="common">Blue mussel</name>
    <dbReference type="NCBI Taxonomy" id="6550"/>
    <lineage>
        <taxon>Eukaryota</taxon>
        <taxon>Metazoa</taxon>
        <taxon>Spiralia</taxon>
        <taxon>Lophotrochozoa</taxon>
        <taxon>Mollusca</taxon>
        <taxon>Bivalvia</taxon>
        <taxon>Autobranchia</taxon>
        <taxon>Pteriomorphia</taxon>
        <taxon>Mytilida</taxon>
        <taxon>Mytiloidea</taxon>
        <taxon>Mytilidae</taxon>
        <taxon>Mytilinae</taxon>
        <taxon>Mytilus</taxon>
    </lineage>
</organism>
<comment type="caution">
    <text evidence="2">The sequence shown here is derived from an EMBL/GenBank/DDBJ whole genome shotgun (WGS) entry which is preliminary data.</text>
</comment>
<dbReference type="PROSITE" id="PS50041">
    <property type="entry name" value="C_TYPE_LECTIN_2"/>
    <property type="match status" value="1"/>
</dbReference>
<dbReference type="SUPFAM" id="SSF56436">
    <property type="entry name" value="C-type lectin-like"/>
    <property type="match status" value="1"/>
</dbReference>
<dbReference type="PANTHER" id="PTHR47018">
    <property type="entry name" value="CXC DOMAIN-CONTAINING PROTEIN-RELATED"/>
    <property type="match status" value="1"/>
</dbReference>
<evidence type="ECO:0000313" key="3">
    <source>
        <dbReference type="Proteomes" id="UP000683360"/>
    </source>
</evidence>
<name>A0A8S3Q457_MYTED</name>
<dbReference type="InterPro" id="IPR016187">
    <property type="entry name" value="CTDL_fold"/>
</dbReference>
<dbReference type="EMBL" id="CAJPWZ010000339">
    <property type="protein sequence ID" value="CAG2190700.1"/>
    <property type="molecule type" value="Genomic_DNA"/>
</dbReference>